<dbReference type="Proteomes" id="UP000789405">
    <property type="component" value="Unassembled WGS sequence"/>
</dbReference>
<gene>
    <name evidence="1" type="ORF">DERYTH_LOCUS18854</name>
</gene>
<protein>
    <submittedName>
        <fullName evidence="1">12754_t:CDS:1</fullName>
    </submittedName>
</protein>
<sequence length="61" mass="7008">RFELDDKKHGITSPLVGARTKAQLVKNHKAFELKPIQMTTLDAVSELKRYAISIFYVSKFK</sequence>
<dbReference type="EMBL" id="CAJVPY010019779">
    <property type="protein sequence ID" value="CAG8772878.1"/>
    <property type="molecule type" value="Genomic_DNA"/>
</dbReference>
<dbReference type="OrthoDB" id="37537at2759"/>
<feature type="non-terminal residue" evidence="1">
    <location>
        <position position="1"/>
    </location>
</feature>
<reference evidence="1" key="1">
    <citation type="submission" date="2021-06" db="EMBL/GenBank/DDBJ databases">
        <authorList>
            <person name="Kallberg Y."/>
            <person name="Tangrot J."/>
            <person name="Rosling A."/>
        </authorList>
    </citation>
    <scope>NUCLEOTIDE SEQUENCE</scope>
    <source>
        <strain evidence="1">MA453B</strain>
    </source>
</reference>
<evidence type="ECO:0000313" key="1">
    <source>
        <dbReference type="EMBL" id="CAG8772878.1"/>
    </source>
</evidence>
<name>A0A9N9NUG2_9GLOM</name>
<organism evidence="1 2">
    <name type="scientific">Dentiscutata erythropus</name>
    <dbReference type="NCBI Taxonomy" id="1348616"/>
    <lineage>
        <taxon>Eukaryota</taxon>
        <taxon>Fungi</taxon>
        <taxon>Fungi incertae sedis</taxon>
        <taxon>Mucoromycota</taxon>
        <taxon>Glomeromycotina</taxon>
        <taxon>Glomeromycetes</taxon>
        <taxon>Diversisporales</taxon>
        <taxon>Gigasporaceae</taxon>
        <taxon>Dentiscutata</taxon>
    </lineage>
</organism>
<proteinExistence type="predicted"/>
<comment type="caution">
    <text evidence="1">The sequence shown here is derived from an EMBL/GenBank/DDBJ whole genome shotgun (WGS) entry which is preliminary data.</text>
</comment>
<keyword evidence="2" id="KW-1185">Reference proteome</keyword>
<dbReference type="AlphaFoldDB" id="A0A9N9NUG2"/>
<evidence type="ECO:0000313" key="2">
    <source>
        <dbReference type="Proteomes" id="UP000789405"/>
    </source>
</evidence>
<accession>A0A9N9NUG2</accession>